<dbReference type="EMBL" id="JAULUE010002047">
    <property type="protein sequence ID" value="KAK5912816.1"/>
    <property type="molecule type" value="Genomic_DNA"/>
</dbReference>
<gene>
    <name evidence="2" type="ORF">CesoFtcFv8_002654</name>
</gene>
<comment type="caution">
    <text evidence="2">The sequence shown here is derived from an EMBL/GenBank/DDBJ whole genome shotgun (WGS) entry which is preliminary data.</text>
</comment>
<evidence type="ECO:0000313" key="2">
    <source>
        <dbReference type="EMBL" id="KAK5912816.1"/>
    </source>
</evidence>
<feature type="region of interest" description="Disordered" evidence="1">
    <location>
        <begin position="55"/>
        <end position="78"/>
    </location>
</feature>
<evidence type="ECO:0000313" key="3">
    <source>
        <dbReference type="Proteomes" id="UP001335648"/>
    </source>
</evidence>
<evidence type="ECO:0000256" key="1">
    <source>
        <dbReference type="SAM" id="MobiDB-lite"/>
    </source>
</evidence>
<feature type="compositionally biased region" description="Pro residues" evidence="1">
    <location>
        <begin position="67"/>
        <end position="78"/>
    </location>
</feature>
<sequence>MAACPVSQDRHRGKDLVTSVSALSVPFYTRFTSVFQLMRLSFYAKLIPPSLPPSTTVPTHCLSPQPNITPPHFFPPPE</sequence>
<dbReference type="AlphaFoldDB" id="A0AAN8HEM8"/>
<name>A0AAN8HEM8_9TELE</name>
<organism evidence="2 3">
    <name type="scientific">Champsocephalus esox</name>
    <name type="common">pike icefish</name>
    <dbReference type="NCBI Taxonomy" id="159716"/>
    <lineage>
        <taxon>Eukaryota</taxon>
        <taxon>Metazoa</taxon>
        <taxon>Chordata</taxon>
        <taxon>Craniata</taxon>
        <taxon>Vertebrata</taxon>
        <taxon>Euteleostomi</taxon>
        <taxon>Actinopterygii</taxon>
        <taxon>Neopterygii</taxon>
        <taxon>Teleostei</taxon>
        <taxon>Neoteleostei</taxon>
        <taxon>Acanthomorphata</taxon>
        <taxon>Eupercaria</taxon>
        <taxon>Perciformes</taxon>
        <taxon>Notothenioidei</taxon>
        <taxon>Channichthyidae</taxon>
        <taxon>Champsocephalus</taxon>
    </lineage>
</organism>
<accession>A0AAN8HEM8</accession>
<keyword evidence="3" id="KW-1185">Reference proteome</keyword>
<reference evidence="2 3" key="1">
    <citation type="journal article" date="2023" name="Mol. Biol. Evol.">
        <title>Genomics of Secondarily Temperate Adaptation in the Only Non-Antarctic Icefish.</title>
        <authorList>
            <person name="Rivera-Colon A.G."/>
            <person name="Rayamajhi N."/>
            <person name="Minhas B.F."/>
            <person name="Madrigal G."/>
            <person name="Bilyk K.T."/>
            <person name="Yoon V."/>
            <person name="Hune M."/>
            <person name="Gregory S."/>
            <person name="Cheng C.H.C."/>
            <person name="Catchen J.M."/>
        </authorList>
    </citation>
    <scope>NUCLEOTIDE SEQUENCE [LARGE SCALE GENOMIC DNA]</scope>
    <source>
        <strain evidence="2">JC2023a</strain>
    </source>
</reference>
<proteinExistence type="predicted"/>
<protein>
    <submittedName>
        <fullName evidence="2">Uncharacterized protein</fullName>
    </submittedName>
</protein>
<dbReference type="Proteomes" id="UP001335648">
    <property type="component" value="Unassembled WGS sequence"/>
</dbReference>